<evidence type="ECO:0000256" key="4">
    <source>
        <dbReference type="ARBA" id="ARBA00022729"/>
    </source>
</evidence>
<evidence type="ECO:0000256" key="9">
    <source>
        <dbReference type="ARBA" id="ARBA00023180"/>
    </source>
</evidence>
<feature type="compositionally biased region" description="Low complexity" evidence="10">
    <location>
        <begin position="827"/>
        <end position="843"/>
    </location>
</feature>
<feature type="transmembrane region" description="Helical" evidence="11">
    <location>
        <begin position="315"/>
        <end position="333"/>
    </location>
</feature>
<dbReference type="Gene3D" id="3.80.10.10">
    <property type="entry name" value="Ribonuclease Inhibitor"/>
    <property type="match status" value="4"/>
</dbReference>
<evidence type="ECO:0000256" key="2">
    <source>
        <dbReference type="ARBA" id="ARBA00022614"/>
    </source>
</evidence>
<dbReference type="Pfam" id="PF00560">
    <property type="entry name" value="LRR_1"/>
    <property type="match status" value="2"/>
</dbReference>
<evidence type="ECO:0000256" key="1">
    <source>
        <dbReference type="ARBA" id="ARBA00004167"/>
    </source>
</evidence>
<accession>A0AAQ3NGY8</accession>
<gene>
    <name evidence="12" type="ORF">V8G54_014060</name>
</gene>
<dbReference type="GO" id="GO:0016020">
    <property type="term" value="C:membrane"/>
    <property type="evidence" value="ECO:0007669"/>
    <property type="project" value="UniProtKB-SubCell"/>
</dbReference>
<proteinExistence type="predicted"/>
<dbReference type="PANTHER" id="PTHR47986">
    <property type="entry name" value="OSJNBA0070M12.3 PROTEIN"/>
    <property type="match status" value="1"/>
</dbReference>
<evidence type="ECO:0000256" key="8">
    <source>
        <dbReference type="ARBA" id="ARBA00023170"/>
    </source>
</evidence>
<feature type="region of interest" description="Disordered" evidence="10">
    <location>
        <begin position="821"/>
        <end position="850"/>
    </location>
</feature>
<dbReference type="InterPro" id="IPR015421">
    <property type="entry name" value="PyrdxlP-dep_Trfase_major"/>
</dbReference>
<dbReference type="Gene3D" id="3.30.200.20">
    <property type="entry name" value="Phosphorylase Kinase, domain 1"/>
    <property type="match status" value="1"/>
</dbReference>
<dbReference type="FunFam" id="3.80.10.10:FF:000129">
    <property type="entry name" value="Leucine-rich repeat receptor-like kinase"/>
    <property type="match status" value="1"/>
</dbReference>
<dbReference type="AlphaFoldDB" id="A0AAQ3NGY8"/>
<keyword evidence="4" id="KW-0732">Signal</keyword>
<evidence type="ECO:0000256" key="10">
    <source>
        <dbReference type="SAM" id="MobiDB-lite"/>
    </source>
</evidence>
<dbReference type="InterPro" id="IPR032675">
    <property type="entry name" value="LRR_dom_sf"/>
</dbReference>
<evidence type="ECO:0000313" key="12">
    <source>
        <dbReference type="EMBL" id="WVZ09530.1"/>
    </source>
</evidence>
<evidence type="ECO:0000256" key="6">
    <source>
        <dbReference type="ARBA" id="ARBA00022989"/>
    </source>
</evidence>
<keyword evidence="3 11" id="KW-0812">Transmembrane</keyword>
<dbReference type="Proteomes" id="UP001374535">
    <property type="component" value="Chromosome 5"/>
</dbReference>
<dbReference type="SUPFAM" id="SSF53383">
    <property type="entry name" value="PLP-dependent transferases"/>
    <property type="match status" value="1"/>
</dbReference>
<keyword evidence="2" id="KW-0433">Leucine-rich repeat</keyword>
<feature type="transmembrane region" description="Helical" evidence="11">
    <location>
        <begin position="591"/>
        <end position="612"/>
    </location>
</feature>
<dbReference type="InterPro" id="IPR052422">
    <property type="entry name" value="Auxin_Ser/Thr_Kinase"/>
</dbReference>
<reference evidence="12 13" key="1">
    <citation type="journal article" date="2023" name="Life. Sci Alliance">
        <title>Evolutionary insights into 3D genome organization and epigenetic landscape of Vigna mungo.</title>
        <authorList>
            <person name="Junaid A."/>
            <person name="Singh B."/>
            <person name="Bhatia S."/>
        </authorList>
    </citation>
    <scope>NUCLEOTIDE SEQUENCE [LARGE SCALE GENOMIC DNA]</scope>
    <source>
        <strain evidence="12">Urdbean</strain>
    </source>
</reference>
<dbReference type="EMBL" id="CP144696">
    <property type="protein sequence ID" value="WVZ09530.1"/>
    <property type="molecule type" value="Genomic_DNA"/>
</dbReference>
<evidence type="ECO:0000256" key="7">
    <source>
        <dbReference type="ARBA" id="ARBA00023136"/>
    </source>
</evidence>
<keyword evidence="5" id="KW-0677">Repeat</keyword>
<dbReference type="Gene3D" id="3.40.640.10">
    <property type="entry name" value="Type I PLP-dependent aspartate aminotransferase-like (Major domain)"/>
    <property type="match status" value="1"/>
</dbReference>
<organism evidence="12 13">
    <name type="scientific">Vigna mungo</name>
    <name type="common">Black gram</name>
    <name type="synonym">Phaseolus mungo</name>
    <dbReference type="NCBI Taxonomy" id="3915"/>
    <lineage>
        <taxon>Eukaryota</taxon>
        <taxon>Viridiplantae</taxon>
        <taxon>Streptophyta</taxon>
        <taxon>Embryophyta</taxon>
        <taxon>Tracheophyta</taxon>
        <taxon>Spermatophyta</taxon>
        <taxon>Magnoliopsida</taxon>
        <taxon>eudicotyledons</taxon>
        <taxon>Gunneridae</taxon>
        <taxon>Pentapetalae</taxon>
        <taxon>rosids</taxon>
        <taxon>fabids</taxon>
        <taxon>Fabales</taxon>
        <taxon>Fabaceae</taxon>
        <taxon>Papilionoideae</taxon>
        <taxon>50 kb inversion clade</taxon>
        <taxon>NPAAA clade</taxon>
        <taxon>indigoferoid/millettioid clade</taxon>
        <taxon>Phaseoleae</taxon>
        <taxon>Vigna</taxon>
    </lineage>
</organism>
<evidence type="ECO:0000256" key="11">
    <source>
        <dbReference type="SAM" id="Phobius"/>
    </source>
</evidence>
<keyword evidence="8" id="KW-0675">Receptor</keyword>
<dbReference type="PANTHER" id="PTHR47986:SF10">
    <property type="entry name" value="RECEPTOR-LIKE KINASE TMK4"/>
    <property type="match status" value="1"/>
</dbReference>
<sequence>MLETVFLGGNNFTFIPEGCFQGLRSLRSLSLADTHNLAPWAIPADLAQASNLVKLDLQGINLNVSGIKKLWLNNQIPEFMVLNEFEFWPNVPESKFRGLSGSIEIIAFMTNLSKVRLEMNFFTGPIPELSNCTTLVELILSHNYVTGVIPSSLMSLPSLKKISLDDNYFQGSYPSFGMGVKANVDDNFFCTHEPQPCDSQVIILLDILKHFGYPYRFASRWYGNNPCYHWTSIRCYEEKITIIDLANQNLSGTTSPAFAQLEILDVSHNNLFGNILKFSFEVKLYNNYNSFLGVSSTIPSSGGPNARDFSLSPSWITNIVLIGMVTIVVVVKWRRCLKRFNIMWHTRKRVCKCTNARTHSILLIARSLIANIAENYQQTCTRGGSSKGVHEIKEQHFQWKQHAAGEDPIPEISNCTTLVELILSHNYVTGVIPSSLMSLPSLKKISLDEYYFQGSYPSFGMGVKANVYDNSFCTHEPQPSDSQVIILLDILKHFGYPYRFASRWYGNNPCYHWTSIRCYEEKITIIDLANQNLSAQLEILDVSHNNLSGNISIFSSTVKLDSDYNSFLGVSRTISSSGGPNARDFSLSFSWITNIVLIGMVTIVVVVVVFYIRGTMSIDIIRRATKDFNEENIVGTREFAFVYRGDLDNKRKIAVKRMKFNPLESQQMNESEAEIDFLSKIITPDRNRPSFTRVAGTVGYLNPEYIFSIMWHARKRTNSCSHAPTHPILLIAKSLIANMAENYQQTYTRGGSSKGVHEMNNIFNGNNMLLGNKILELIELMRQMALGGLVNAVRRHCGLYASNQHFTNQCSLLQDTTIAESQSSFRQNNQPWQNHNQPQHYNHASSSQHQGWRYMMNPRYEPPPYNHQNGQQSNGLIQNMNQQNQPQIQPKMDPNLEATINDLKMQIGQLAHAVNELIMLHTSSWNKIQHHVARTRARTNARTHERAHELAHARTRSHSLYHQFPLPTHLALTNKENYLMMCEKHLKPDLLLPLFASSSPVATLPAPPPTTTMVQQNTKYSTLHRVRIIRQTLEFGIRGTVSECQCHCLHLHFSINNLGDPFIESNYGVHSRQFEVGVLDWFAQLWELEKNKYWGYITNCGTKGNLHGILVGREVFLDGILYASRESHYYVFKAAQMYRMECVKVDTLWSGEIDCDDFKAKLLQNQDKPAIINVNIGKFLHHCFSLSHSILPSSYLFHSKPYNNGVDDRDSVVVTTNMRYFVDHSSSIIDTAITTLLHLTLGSNCSALSPTPILLPSPHPLRRVTMPQLLGTYPH</sequence>
<evidence type="ECO:0000256" key="5">
    <source>
        <dbReference type="ARBA" id="ARBA00022737"/>
    </source>
</evidence>
<comment type="subcellular location">
    <subcellularLocation>
        <location evidence="1">Membrane</location>
        <topology evidence="1">Single-pass membrane protein</topology>
    </subcellularLocation>
</comment>
<evidence type="ECO:0000256" key="3">
    <source>
        <dbReference type="ARBA" id="ARBA00022692"/>
    </source>
</evidence>
<dbReference type="SUPFAM" id="SSF52058">
    <property type="entry name" value="L domain-like"/>
    <property type="match status" value="1"/>
</dbReference>
<dbReference type="SUPFAM" id="SSF56112">
    <property type="entry name" value="Protein kinase-like (PK-like)"/>
    <property type="match status" value="1"/>
</dbReference>
<dbReference type="InterPro" id="IPR015424">
    <property type="entry name" value="PyrdxlP-dep_Trfase"/>
</dbReference>
<keyword evidence="13" id="KW-1185">Reference proteome</keyword>
<keyword evidence="7 11" id="KW-0472">Membrane</keyword>
<dbReference type="InterPro" id="IPR011009">
    <property type="entry name" value="Kinase-like_dom_sf"/>
</dbReference>
<dbReference type="InterPro" id="IPR001611">
    <property type="entry name" value="Leu-rich_rpt"/>
</dbReference>
<keyword evidence="6 11" id="KW-1133">Transmembrane helix</keyword>
<name>A0AAQ3NGY8_VIGMU</name>
<keyword evidence="9" id="KW-0325">Glycoprotein</keyword>
<protein>
    <submittedName>
        <fullName evidence="12">Uncharacterized protein</fullName>
    </submittedName>
</protein>
<evidence type="ECO:0000313" key="13">
    <source>
        <dbReference type="Proteomes" id="UP001374535"/>
    </source>
</evidence>